<dbReference type="PROSITE" id="PS51746">
    <property type="entry name" value="PPM_2"/>
    <property type="match status" value="1"/>
</dbReference>
<dbReference type="SMART" id="SM00331">
    <property type="entry name" value="PP2C_SIG"/>
    <property type="match status" value="1"/>
</dbReference>
<dbReference type="InterPro" id="IPR001932">
    <property type="entry name" value="PPM-type_phosphatase-like_dom"/>
</dbReference>
<reference evidence="2 3" key="1">
    <citation type="submission" date="2020-08" db="EMBL/GenBank/DDBJ databases">
        <authorList>
            <person name="Liu C."/>
            <person name="Sun Q."/>
        </authorList>
    </citation>
    <scope>NUCLEOTIDE SEQUENCE [LARGE SCALE GENOMIC DNA]</scope>
    <source>
        <strain evidence="2 3">NSJ-4</strain>
    </source>
</reference>
<dbReference type="SMART" id="SM00332">
    <property type="entry name" value="PP2Cc"/>
    <property type="match status" value="1"/>
</dbReference>
<dbReference type="InterPro" id="IPR036457">
    <property type="entry name" value="PPM-type-like_dom_sf"/>
</dbReference>
<evidence type="ECO:0000313" key="2">
    <source>
        <dbReference type="EMBL" id="QNM00026.1"/>
    </source>
</evidence>
<dbReference type="PANTHER" id="PTHR13832">
    <property type="entry name" value="PROTEIN PHOSPHATASE 2C"/>
    <property type="match status" value="1"/>
</dbReference>
<keyword evidence="3" id="KW-1185">Reference proteome</keyword>
<feature type="domain" description="PPM-type phosphatase" evidence="1">
    <location>
        <begin position="3"/>
        <end position="241"/>
    </location>
</feature>
<evidence type="ECO:0000259" key="1">
    <source>
        <dbReference type="PROSITE" id="PS51746"/>
    </source>
</evidence>
<evidence type="ECO:0000313" key="3">
    <source>
        <dbReference type="Proteomes" id="UP000515819"/>
    </source>
</evidence>
<dbReference type="KEGG" id="wcp:H9Q76_01550"/>
<dbReference type="Proteomes" id="UP000515819">
    <property type="component" value="Chromosome"/>
</dbReference>
<dbReference type="GO" id="GO:0004722">
    <property type="term" value="F:protein serine/threonine phosphatase activity"/>
    <property type="evidence" value="ECO:0007669"/>
    <property type="project" value="InterPro"/>
</dbReference>
<protein>
    <submittedName>
        <fullName evidence="2">Serine/threonine-protein phosphatase</fullName>
    </submittedName>
</protein>
<dbReference type="CDD" id="cd00143">
    <property type="entry name" value="PP2Cc"/>
    <property type="match status" value="1"/>
</dbReference>
<dbReference type="SUPFAM" id="SSF81606">
    <property type="entry name" value="PP2C-like"/>
    <property type="match status" value="1"/>
</dbReference>
<dbReference type="Pfam" id="PF13672">
    <property type="entry name" value="PP2C_2"/>
    <property type="match status" value="1"/>
</dbReference>
<dbReference type="PANTHER" id="PTHR13832:SF860">
    <property type="entry name" value="PROTEIN PHOSPHATASE PHPP"/>
    <property type="match status" value="1"/>
</dbReference>
<dbReference type="RefSeq" id="WP_118734935.1">
    <property type="nucleotide sequence ID" value="NZ_CP060632.1"/>
</dbReference>
<accession>A0A7G9FN94</accession>
<gene>
    <name evidence="2" type="ORF">H9Q76_01550</name>
</gene>
<organism evidence="2 3">
    <name type="scientific">Wujia chipingensis</name>
    <dbReference type="NCBI Taxonomy" id="2763670"/>
    <lineage>
        <taxon>Bacteria</taxon>
        <taxon>Bacillati</taxon>
        <taxon>Bacillota</taxon>
        <taxon>Clostridia</taxon>
        <taxon>Lachnospirales</taxon>
        <taxon>Lachnospiraceae</taxon>
        <taxon>Wujia</taxon>
    </lineage>
</organism>
<dbReference type="Gene3D" id="3.60.40.10">
    <property type="entry name" value="PPM-type phosphatase domain"/>
    <property type="match status" value="1"/>
</dbReference>
<name>A0A7G9FN94_9FIRM</name>
<sequence>MVDVAMLTKQGGRDHNEDYIRKATYEEQLCLILCDGLGGHACGEIASELVAESIAKGFEKQGYYAGFFKDALEQAQKELLEEQVRRDLCNSMKTTAVVLVITPDLIQWAHIGDSRLYRIYENGTKYQRTRDHSLVQILCDTGEIRESEIRTHEDRNKLLRAMGAQWGTKTYDISAVVERGETQAFVLMTDGFWEYVYEEEMLATYKEAFSAQAWLDAMEKYVLKRADMTKTDNYSAIVVRVEE</sequence>
<dbReference type="InterPro" id="IPR015655">
    <property type="entry name" value="PP2C"/>
</dbReference>
<dbReference type="AlphaFoldDB" id="A0A7G9FN94"/>
<dbReference type="EMBL" id="CP060632">
    <property type="protein sequence ID" value="QNM00026.1"/>
    <property type="molecule type" value="Genomic_DNA"/>
</dbReference>
<proteinExistence type="predicted"/>